<dbReference type="Proteomes" id="UP000194546">
    <property type="component" value="Unassembled WGS sequence"/>
</dbReference>
<evidence type="ECO:0000313" key="3">
    <source>
        <dbReference type="Proteomes" id="UP000194546"/>
    </source>
</evidence>
<name>A0A242MDN7_CABSO</name>
<reference evidence="2 4" key="2">
    <citation type="submission" date="2017-03" db="EMBL/GenBank/DDBJ databases">
        <title>Genome analysis of strain PAMC 26577.</title>
        <authorList>
            <person name="Oh H.-M."/>
            <person name="Yang J.-A."/>
        </authorList>
    </citation>
    <scope>NUCLEOTIDE SEQUENCE [LARGE SCALE GENOMIC DNA]</scope>
    <source>
        <strain evidence="2 4">PAMC 26577</strain>
    </source>
</reference>
<dbReference type="Proteomes" id="UP000195221">
    <property type="component" value="Unassembled WGS sequence"/>
</dbReference>
<accession>A0A242MDN7</accession>
<evidence type="ECO:0000313" key="4">
    <source>
        <dbReference type="Proteomes" id="UP000195221"/>
    </source>
</evidence>
<organism evidence="1 3">
    <name type="scientific">Caballeronia sordidicola</name>
    <name type="common">Burkholderia sordidicola</name>
    <dbReference type="NCBI Taxonomy" id="196367"/>
    <lineage>
        <taxon>Bacteria</taxon>
        <taxon>Pseudomonadati</taxon>
        <taxon>Pseudomonadota</taxon>
        <taxon>Betaproteobacteria</taxon>
        <taxon>Burkholderiales</taxon>
        <taxon>Burkholderiaceae</taxon>
        <taxon>Caballeronia</taxon>
    </lineage>
</organism>
<sequence length="10" mass="1215">MPPAFFRRPP</sequence>
<protein>
    <submittedName>
        <fullName evidence="1">Uncharacterized protein</fullName>
    </submittedName>
</protein>
<dbReference type="EMBL" id="NBTY01000161">
    <property type="protein sequence ID" value="OTP68853.1"/>
    <property type="molecule type" value="Genomic_DNA"/>
</dbReference>
<dbReference type="EMBL" id="NBTZ01000100">
    <property type="protein sequence ID" value="OTP71873.1"/>
    <property type="molecule type" value="Genomic_DNA"/>
</dbReference>
<evidence type="ECO:0000313" key="1">
    <source>
        <dbReference type="EMBL" id="OTP68853.1"/>
    </source>
</evidence>
<reference evidence="1 3" key="1">
    <citation type="submission" date="2017-03" db="EMBL/GenBank/DDBJ databases">
        <title>Genome analysis of strain PAMC 26510.</title>
        <authorList>
            <person name="Oh H.-M."/>
            <person name="Yang J.-A."/>
        </authorList>
    </citation>
    <scope>NUCLEOTIDE SEQUENCE [LARGE SCALE GENOMIC DNA]</scope>
    <source>
        <strain evidence="1 3">PAMC 26510</strain>
    </source>
</reference>
<comment type="caution">
    <text evidence="1">The sequence shown here is derived from an EMBL/GenBank/DDBJ whole genome shotgun (WGS) entry which is preliminary data.</text>
</comment>
<proteinExistence type="predicted"/>
<gene>
    <name evidence="1" type="ORF">PAMC26510_28405</name>
    <name evidence="2" type="ORF">PAMC26577_23210</name>
</gene>
<evidence type="ECO:0000313" key="2">
    <source>
        <dbReference type="EMBL" id="OTP71873.1"/>
    </source>
</evidence>